<dbReference type="OrthoDB" id="60822at2759"/>
<dbReference type="OMA" id="EYCTQCR"/>
<keyword evidence="3" id="KW-1185">Reference proteome</keyword>
<protein>
    <submittedName>
        <fullName evidence="2">Uncharacterized protein</fullName>
    </submittedName>
</protein>
<dbReference type="EMBL" id="KQ964648">
    <property type="protein sequence ID" value="KXN67263.1"/>
    <property type="molecule type" value="Genomic_DNA"/>
</dbReference>
<gene>
    <name evidence="2" type="ORF">CONCODRAFT_87064</name>
</gene>
<dbReference type="SUPFAM" id="SSF52833">
    <property type="entry name" value="Thioredoxin-like"/>
    <property type="match status" value="1"/>
</dbReference>
<evidence type="ECO:0000313" key="2">
    <source>
        <dbReference type="EMBL" id="KXN67263.1"/>
    </source>
</evidence>
<sequence length="113" mass="12612">MSELKANNPRIEIHFCTGCKWHLRAGWMSQELFNTFGPDIGELALIPGPSGTFKVVVNGELVFDRKVEGRFPEMKEVKQLVRNQIAPDLKLGHSDTPVLSASNNQTCVDCNKD</sequence>
<dbReference type="PANTHER" id="PTHR36417:SF2">
    <property type="entry name" value="SELENOPROTEIN DOMAIN PROTEIN (AFU_ORTHOLOGUE AFUA_1G05220)"/>
    <property type="match status" value="1"/>
</dbReference>
<dbReference type="InterPro" id="IPR011893">
    <property type="entry name" value="Selenoprotein_Rdx-typ"/>
</dbReference>
<organism evidence="2 3">
    <name type="scientific">Conidiobolus coronatus (strain ATCC 28846 / CBS 209.66 / NRRL 28638)</name>
    <name type="common">Delacroixia coronata</name>
    <dbReference type="NCBI Taxonomy" id="796925"/>
    <lineage>
        <taxon>Eukaryota</taxon>
        <taxon>Fungi</taxon>
        <taxon>Fungi incertae sedis</taxon>
        <taxon>Zoopagomycota</taxon>
        <taxon>Entomophthoromycotina</taxon>
        <taxon>Entomophthoromycetes</taxon>
        <taxon>Entomophthorales</taxon>
        <taxon>Ancylistaceae</taxon>
        <taxon>Conidiobolus</taxon>
    </lineage>
</organism>
<dbReference type="AlphaFoldDB" id="A0A137NWR8"/>
<keyword evidence="1" id="KW-0676">Redox-active center</keyword>
<dbReference type="NCBIfam" id="TIGR02174">
    <property type="entry name" value="CXXU_selWTH"/>
    <property type="match status" value="1"/>
</dbReference>
<evidence type="ECO:0000256" key="1">
    <source>
        <dbReference type="ARBA" id="ARBA00023284"/>
    </source>
</evidence>
<dbReference type="Proteomes" id="UP000070444">
    <property type="component" value="Unassembled WGS sequence"/>
</dbReference>
<dbReference type="Pfam" id="PF10262">
    <property type="entry name" value="Rdx"/>
    <property type="match status" value="1"/>
</dbReference>
<dbReference type="Gene3D" id="3.40.30.10">
    <property type="entry name" value="Glutaredoxin"/>
    <property type="match status" value="1"/>
</dbReference>
<dbReference type="PANTHER" id="PTHR36417">
    <property type="entry name" value="SELENOPROTEIN DOMAIN PROTEIN (AFU_ORTHOLOGUE AFUA_1G05220)"/>
    <property type="match status" value="1"/>
</dbReference>
<proteinExistence type="predicted"/>
<evidence type="ECO:0000313" key="3">
    <source>
        <dbReference type="Proteomes" id="UP000070444"/>
    </source>
</evidence>
<dbReference type="InterPro" id="IPR036249">
    <property type="entry name" value="Thioredoxin-like_sf"/>
</dbReference>
<name>A0A137NWR8_CONC2</name>
<accession>A0A137NWR8</accession>
<reference evidence="2 3" key="1">
    <citation type="journal article" date="2015" name="Genome Biol. Evol.">
        <title>Phylogenomic analyses indicate that early fungi evolved digesting cell walls of algal ancestors of land plants.</title>
        <authorList>
            <person name="Chang Y."/>
            <person name="Wang S."/>
            <person name="Sekimoto S."/>
            <person name="Aerts A.L."/>
            <person name="Choi C."/>
            <person name="Clum A."/>
            <person name="LaButti K.M."/>
            <person name="Lindquist E.A."/>
            <person name="Yee Ngan C."/>
            <person name="Ohm R.A."/>
            <person name="Salamov A.A."/>
            <person name="Grigoriev I.V."/>
            <person name="Spatafora J.W."/>
            <person name="Berbee M.L."/>
        </authorList>
    </citation>
    <scope>NUCLEOTIDE SEQUENCE [LARGE SCALE GENOMIC DNA]</scope>
    <source>
        <strain evidence="2 3">NRRL 28638</strain>
    </source>
</reference>